<evidence type="ECO:0000259" key="2">
    <source>
        <dbReference type="Pfam" id="PF01575"/>
    </source>
</evidence>
<dbReference type="OrthoDB" id="5522043at2"/>
<name>A0A142JU32_9BURK</name>
<dbReference type="SUPFAM" id="SSF54637">
    <property type="entry name" value="Thioesterase/thiol ester dehydrase-isomerase"/>
    <property type="match status" value="2"/>
</dbReference>
<evidence type="ECO:0008006" key="6">
    <source>
        <dbReference type="Google" id="ProtNLM"/>
    </source>
</evidence>
<dbReference type="PANTHER" id="PTHR13078">
    <property type="entry name" value="PEROXISOMAL MULTIFUNCTIONAL ENZYME TYPE 2-RELATED"/>
    <property type="match status" value="1"/>
</dbReference>
<dbReference type="Gene3D" id="3.10.129.10">
    <property type="entry name" value="Hotdog Thioesterase"/>
    <property type="match status" value="1"/>
</dbReference>
<dbReference type="PANTHER" id="PTHR13078:SF56">
    <property type="entry name" value="PEROXISOMAL MULTIFUNCTIONAL ENZYME TYPE 2"/>
    <property type="match status" value="1"/>
</dbReference>
<dbReference type="EMBL" id="CP014845">
    <property type="protein sequence ID" value="AMR81594.1"/>
    <property type="molecule type" value="Genomic_DNA"/>
</dbReference>
<organism evidence="4 5">
    <name type="scientific">Cupriavidus nantongensis</name>
    <dbReference type="NCBI Taxonomy" id="1796606"/>
    <lineage>
        <taxon>Bacteria</taxon>
        <taxon>Pseudomonadati</taxon>
        <taxon>Pseudomonadota</taxon>
        <taxon>Betaproteobacteria</taxon>
        <taxon>Burkholderiales</taxon>
        <taxon>Burkholderiaceae</taxon>
        <taxon>Cupriavidus</taxon>
    </lineage>
</organism>
<dbReference type="GO" id="GO:0004300">
    <property type="term" value="F:enoyl-CoA hydratase activity"/>
    <property type="evidence" value="ECO:0007669"/>
    <property type="project" value="TreeGrafter"/>
</dbReference>
<sequence length="297" mass="32139">MAIDYHRLKSAAFAPLRHAYGPDDCILYALGVGAGLSDDPAIGDEVEYLYEERLKMLPSMVAVLAYPGFWMRDAVHGIDWRRVVNGEMRMTLLRRLATSGEVVSRSRVTRITDKGARGGALVVTERSLFDAQTGQPVARVDQVNVCRGDGAYSAGDASQSDDALPPIPRPPERKPDDRLVLPVSRNQAAIYRLTGDRNPLHIDPDSAKLAGLDAPILHGASMAGLAARAVMTTPPCADAFVCRLDIRFSGMAYPGRAVAVELWRSPEATRFRCSEADSGRELAFGVAAWQSSASVEA</sequence>
<evidence type="ECO:0000313" key="5">
    <source>
        <dbReference type="Proteomes" id="UP000075238"/>
    </source>
</evidence>
<dbReference type="InterPro" id="IPR054357">
    <property type="entry name" value="MFE-2_N"/>
</dbReference>
<proteinExistence type="predicted"/>
<reference evidence="4 5" key="1">
    <citation type="submission" date="2016-03" db="EMBL/GenBank/DDBJ databases">
        <title>Complete genome sequence of a novel chlorpyrifos degrading bacterium, Cupriavidus nantongensis sp. X1.</title>
        <authorList>
            <person name="Fang L."/>
        </authorList>
    </citation>
    <scope>NUCLEOTIDE SEQUENCE [LARGE SCALE GENOMIC DNA]</scope>
    <source>
        <strain evidence="4 5">X1</strain>
    </source>
</reference>
<feature type="region of interest" description="Disordered" evidence="1">
    <location>
        <begin position="151"/>
        <end position="176"/>
    </location>
</feature>
<dbReference type="GO" id="GO:0006635">
    <property type="term" value="P:fatty acid beta-oxidation"/>
    <property type="evidence" value="ECO:0007669"/>
    <property type="project" value="TreeGrafter"/>
</dbReference>
<dbReference type="InterPro" id="IPR002539">
    <property type="entry name" value="MaoC-like_dom"/>
</dbReference>
<dbReference type="InterPro" id="IPR029069">
    <property type="entry name" value="HotDog_dom_sf"/>
</dbReference>
<dbReference type="KEGG" id="cnan:A2G96_27865"/>
<evidence type="ECO:0000313" key="4">
    <source>
        <dbReference type="EMBL" id="AMR81594.1"/>
    </source>
</evidence>
<dbReference type="Pfam" id="PF22622">
    <property type="entry name" value="MFE-2_hydrat-2_N"/>
    <property type="match status" value="1"/>
</dbReference>
<dbReference type="GO" id="GO:0044594">
    <property type="term" value="F:17-beta-hydroxysteroid dehydrogenase (NAD+) activity"/>
    <property type="evidence" value="ECO:0007669"/>
    <property type="project" value="TreeGrafter"/>
</dbReference>
<dbReference type="GO" id="GO:0003857">
    <property type="term" value="F:(3S)-3-hydroxyacyl-CoA dehydrogenase (NAD+) activity"/>
    <property type="evidence" value="ECO:0007669"/>
    <property type="project" value="TreeGrafter"/>
</dbReference>
<evidence type="ECO:0000256" key="1">
    <source>
        <dbReference type="SAM" id="MobiDB-lite"/>
    </source>
</evidence>
<protein>
    <recommendedName>
        <fullName evidence="6">3-alpha,7-alpha, 12-alpha-trihydroxy-5-beta-cholest-24-enoyl-CoA hydratase</fullName>
    </recommendedName>
</protein>
<feature type="domain" description="Peroxisomal multifunctional enzyme type 2-like N-terminal" evidence="3">
    <location>
        <begin position="19"/>
        <end position="148"/>
    </location>
</feature>
<evidence type="ECO:0000259" key="3">
    <source>
        <dbReference type="Pfam" id="PF22622"/>
    </source>
</evidence>
<dbReference type="Proteomes" id="UP000075238">
    <property type="component" value="Chromosome 2"/>
</dbReference>
<dbReference type="AlphaFoldDB" id="A0A142JU32"/>
<gene>
    <name evidence="4" type="ORF">A2G96_27865</name>
</gene>
<accession>A0A142JU32</accession>
<feature type="domain" description="MaoC-like" evidence="2">
    <location>
        <begin position="170"/>
        <end position="268"/>
    </location>
</feature>
<dbReference type="RefSeq" id="WP_062803390.1">
    <property type="nucleotide sequence ID" value="NZ_CP014845.1"/>
</dbReference>
<keyword evidence="5" id="KW-1185">Reference proteome</keyword>
<dbReference type="Pfam" id="PF01575">
    <property type="entry name" value="MaoC_dehydratas"/>
    <property type="match status" value="1"/>
</dbReference>
<dbReference type="STRING" id="1796606.A2G96_27865"/>